<dbReference type="Gene3D" id="1.25.40.570">
    <property type="match status" value="4"/>
</dbReference>
<proteinExistence type="predicted"/>
<evidence type="ECO:0000259" key="1">
    <source>
        <dbReference type="Pfam" id="PF18055"/>
    </source>
</evidence>
<dbReference type="EMBL" id="KN833011">
    <property type="protein sequence ID" value="KIM79141.1"/>
    <property type="molecule type" value="Genomic_DNA"/>
</dbReference>
<dbReference type="OrthoDB" id="1418352at2759"/>
<dbReference type="STRING" id="765440.A0A0C3FH65"/>
<dbReference type="InterPro" id="IPR040773">
    <property type="entry name" value="Rpn6_N"/>
</dbReference>
<keyword evidence="3" id="KW-1185">Reference proteome</keyword>
<dbReference type="InterPro" id="IPR050871">
    <property type="entry name" value="26S_Proteasome/COP9_Components"/>
</dbReference>
<protein>
    <recommendedName>
        <fullName evidence="1">26S proteasome regulatory subunit Rpn6 N-terminal domain-containing protein</fullName>
    </recommendedName>
</protein>
<name>A0A0C3FH65_PILCF</name>
<feature type="domain" description="26S proteasome regulatory subunit Rpn6 N-terminal" evidence="1">
    <location>
        <begin position="93"/>
        <end position="134"/>
    </location>
</feature>
<accession>A0A0C3FH65</accession>
<organism evidence="2 3">
    <name type="scientific">Piloderma croceum (strain F 1598)</name>
    <dbReference type="NCBI Taxonomy" id="765440"/>
    <lineage>
        <taxon>Eukaryota</taxon>
        <taxon>Fungi</taxon>
        <taxon>Dikarya</taxon>
        <taxon>Basidiomycota</taxon>
        <taxon>Agaricomycotina</taxon>
        <taxon>Agaricomycetes</taxon>
        <taxon>Agaricomycetidae</taxon>
        <taxon>Atheliales</taxon>
        <taxon>Atheliaceae</taxon>
        <taxon>Piloderma</taxon>
    </lineage>
</organism>
<gene>
    <name evidence="2" type="ORF">PILCRDRAFT_98232</name>
</gene>
<dbReference type="Pfam" id="PF18055">
    <property type="entry name" value="RPN6_N"/>
    <property type="match status" value="1"/>
</dbReference>
<evidence type="ECO:0000313" key="2">
    <source>
        <dbReference type="EMBL" id="KIM79141.1"/>
    </source>
</evidence>
<dbReference type="InParanoid" id="A0A0C3FH65"/>
<dbReference type="Proteomes" id="UP000054166">
    <property type="component" value="Unassembled WGS sequence"/>
</dbReference>
<sequence>MSVKRVFRIFAISIWFAFKLHCFPIVEPIIKQTLFGAERTLIDGERNAQGLTVIITLSRAFMSPTAKAKTAKLSALFLIIIYPSVNFDFDQCVIRTLLDYFNPIANNKKTHIVVLTDIIDWAKCEKRIFLKHSLETRLQLETLQFKLALALINTLPRSPTASILIHCLPHLQSQPDLQSGGLYAEDKDYTTAYSYFLEAFQNLGTQDDGKGALRALKYMLLCNVMLNLDRNLSDFEKALKDYKAELSSDPTIHSHLAALCDTLPEQNLCGSSGPILLSQTILDKVFHGIPDLGRGCLLVFYQPEANNTCDTAIGALEHVRKVVDSL</sequence>
<reference evidence="2 3" key="1">
    <citation type="submission" date="2014-04" db="EMBL/GenBank/DDBJ databases">
        <authorList>
            <consortium name="DOE Joint Genome Institute"/>
            <person name="Kuo A."/>
            <person name="Tarkka M."/>
            <person name="Buscot F."/>
            <person name="Kohler A."/>
            <person name="Nagy L.G."/>
            <person name="Floudas D."/>
            <person name="Copeland A."/>
            <person name="Barry K.W."/>
            <person name="Cichocki N."/>
            <person name="Veneault-Fourrey C."/>
            <person name="LaButti K."/>
            <person name="Lindquist E.A."/>
            <person name="Lipzen A."/>
            <person name="Lundell T."/>
            <person name="Morin E."/>
            <person name="Murat C."/>
            <person name="Sun H."/>
            <person name="Tunlid A."/>
            <person name="Henrissat B."/>
            <person name="Grigoriev I.V."/>
            <person name="Hibbett D.S."/>
            <person name="Martin F."/>
            <person name="Nordberg H.P."/>
            <person name="Cantor M.N."/>
            <person name="Hua S.X."/>
        </authorList>
    </citation>
    <scope>NUCLEOTIDE SEQUENCE [LARGE SCALE GENOMIC DNA]</scope>
    <source>
        <strain evidence="2 3">F 1598</strain>
    </source>
</reference>
<dbReference type="AlphaFoldDB" id="A0A0C3FH65"/>
<dbReference type="PANTHER" id="PTHR10678">
    <property type="entry name" value="26S PROTEASOME NON-ATPASE REGULATORY SUBUNIT 11/COP9 SIGNALOSOME COMPLEX SUBUNIT 2"/>
    <property type="match status" value="1"/>
</dbReference>
<evidence type="ECO:0000313" key="3">
    <source>
        <dbReference type="Proteomes" id="UP000054166"/>
    </source>
</evidence>
<dbReference type="SMART" id="SM00753">
    <property type="entry name" value="PAM"/>
    <property type="match status" value="1"/>
</dbReference>
<reference evidence="3" key="2">
    <citation type="submission" date="2015-01" db="EMBL/GenBank/DDBJ databases">
        <title>Evolutionary Origins and Diversification of the Mycorrhizal Mutualists.</title>
        <authorList>
            <consortium name="DOE Joint Genome Institute"/>
            <consortium name="Mycorrhizal Genomics Consortium"/>
            <person name="Kohler A."/>
            <person name="Kuo A."/>
            <person name="Nagy L.G."/>
            <person name="Floudas D."/>
            <person name="Copeland A."/>
            <person name="Barry K.W."/>
            <person name="Cichocki N."/>
            <person name="Veneault-Fourrey C."/>
            <person name="LaButti K."/>
            <person name="Lindquist E.A."/>
            <person name="Lipzen A."/>
            <person name="Lundell T."/>
            <person name="Morin E."/>
            <person name="Murat C."/>
            <person name="Riley R."/>
            <person name="Ohm R."/>
            <person name="Sun H."/>
            <person name="Tunlid A."/>
            <person name="Henrissat B."/>
            <person name="Grigoriev I.V."/>
            <person name="Hibbett D.S."/>
            <person name="Martin F."/>
        </authorList>
    </citation>
    <scope>NUCLEOTIDE SEQUENCE [LARGE SCALE GENOMIC DNA]</scope>
    <source>
        <strain evidence="3">F 1598</strain>
    </source>
</reference>
<dbReference type="HOGENOM" id="CLU_029573_2_1_1"/>